<organism evidence="1 2">
    <name type="scientific">Candidatus Sungiibacteriota bacterium</name>
    <dbReference type="NCBI Taxonomy" id="2750080"/>
    <lineage>
        <taxon>Bacteria</taxon>
        <taxon>Candidatus Sungiibacteriota</taxon>
    </lineage>
</organism>
<proteinExistence type="predicted"/>
<accession>A0A7T5RK18</accession>
<reference evidence="1 2" key="1">
    <citation type="submission" date="2020-07" db="EMBL/GenBank/DDBJ databases">
        <title>Huge and variable diversity of episymbiotic CPR bacteria and DPANN archaea in groundwater ecosystems.</title>
        <authorList>
            <person name="He C.Y."/>
            <person name="Keren R."/>
            <person name="Whittaker M."/>
            <person name="Farag I.F."/>
            <person name="Doudna J."/>
            <person name="Cate J.H.D."/>
            <person name="Banfield J.F."/>
        </authorList>
    </citation>
    <scope>NUCLEOTIDE SEQUENCE [LARGE SCALE GENOMIC DNA]</scope>
    <source>
        <strain evidence="1">NC_groundwater_541_Ag_S-0.1um_46_50</strain>
    </source>
</reference>
<dbReference type="AlphaFoldDB" id="A0A7T5RK18"/>
<protein>
    <submittedName>
        <fullName evidence="1">Uncharacterized protein</fullName>
    </submittedName>
</protein>
<evidence type="ECO:0000313" key="2">
    <source>
        <dbReference type="Proteomes" id="UP000595618"/>
    </source>
</evidence>
<sequence length="65" mass="7639">MLFRVYNLYKSMSSLAWGFIKNSATPSLACPSESVSWQRRLDGKSFEKLKMETEHHRVLRWNCSV</sequence>
<dbReference type="Proteomes" id="UP000595618">
    <property type="component" value="Chromosome"/>
</dbReference>
<gene>
    <name evidence="1" type="ORF">HYW89_01120</name>
</gene>
<name>A0A7T5RK18_9BACT</name>
<dbReference type="EMBL" id="CP066690">
    <property type="protein sequence ID" value="QQG45523.1"/>
    <property type="molecule type" value="Genomic_DNA"/>
</dbReference>
<evidence type="ECO:0000313" key="1">
    <source>
        <dbReference type="EMBL" id="QQG45523.1"/>
    </source>
</evidence>